<proteinExistence type="predicted"/>
<evidence type="ECO:0000259" key="5">
    <source>
        <dbReference type="PROSITE" id="PS51736"/>
    </source>
</evidence>
<keyword evidence="1" id="KW-0229">DNA integration</keyword>
<sequence>MFDTTPTQALIYCRASSTKQKLSGGGLESQEQRCRQYAEAKGYDVAVVFPDDASEGQS</sequence>
<feature type="active site" description="O-(5'-phospho-DNA)-serine intermediate" evidence="4">
    <location>
        <position position="16"/>
    </location>
</feature>
<evidence type="ECO:0000313" key="6">
    <source>
        <dbReference type="EMBL" id="ATG48829.1"/>
    </source>
</evidence>
<evidence type="ECO:0000313" key="7">
    <source>
        <dbReference type="Proteomes" id="UP000217935"/>
    </source>
</evidence>
<evidence type="ECO:0000256" key="3">
    <source>
        <dbReference type="ARBA" id="ARBA00023172"/>
    </source>
</evidence>
<dbReference type="GO" id="GO:0003677">
    <property type="term" value="F:DNA binding"/>
    <property type="evidence" value="ECO:0007669"/>
    <property type="project" value="UniProtKB-KW"/>
</dbReference>
<dbReference type="EMBL" id="CP022196">
    <property type="protein sequence ID" value="ATG48829.1"/>
    <property type="molecule type" value="Genomic_DNA"/>
</dbReference>
<dbReference type="GO" id="GO:0000150">
    <property type="term" value="F:DNA strand exchange activity"/>
    <property type="evidence" value="ECO:0007669"/>
    <property type="project" value="InterPro"/>
</dbReference>
<feature type="domain" description="Resolvase/invertase-type recombinase catalytic" evidence="5">
    <location>
        <begin position="8"/>
        <end position="58"/>
    </location>
</feature>
<evidence type="ECO:0000256" key="1">
    <source>
        <dbReference type="ARBA" id="ARBA00022908"/>
    </source>
</evidence>
<dbReference type="Pfam" id="PF00239">
    <property type="entry name" value="Resolvase"/>
    <property type="match status" value="1"/>
</dbReference>
<keyword evidence="2" id="KW-0238">DNA-binding</keyword>
<dbReference type="Gene3D" id="3.40.50.1390">
    <property type="entry name" value="Resolvase, N-terminal catalytic domain"/>
    <property type="match status" value="1"/>
</dbReference>
<dbReference type="InterPro" id="IPR036162">
    <property type="entry name" value="Resolvase-like_N_sf"/>
</dbReference>
<dbReference type="PROSITE" id="PS00397">
    <property type="entry name" value="RECOMBINASES_1"/>
    <property type="match status" value="1"/>
</dbReference>
<dbReference type="InterPro" id="IPR006119">
    <property type="entry name" value="Resolv_N"/>
</dbReference>
<gene>
    <name evidence="6" type="ORF">CEW89_15385</name>
</gene>
<name>A0A291GEL4_9RHOB</name>
<evidence type="ECO:0000256" key="2">
    <source>
        <dbReference type="ARBA" id="ARBA00023125"/>
    </source>
</evidence>
<keyword evidence="3" id="KW-0233">DNA recombination</keyword>
<dbReference type="AlphaFoldDB" id="A0A291GEL4"/>
<dbReference type="OrthoDB" id="7277848at2"/>
<dbReference type="PROSITE" id="PS51736">
    <property type="entry name" value="RECOMBINASES_3"/>
    <property type="match status" value="1"/>
</dbReference>
<evidence type="ECO:0000256" key="4">
    <source>
        <dbReference type="PROSITE-ProRule" id="PRU10137"/>
    </source>
</evidence>
<keyword evidence="7" id="KW-1185">Reference proteome</keyword>
<protein>
    <recommendedName>
        <fullName evidence="5">Resolvase/invertase-type recombinase catalytic domain-containing protein</fullName>
    </recommendedName>
</protein>
<accession>A0A291GEL4</accession>
<dbReference type="Proteomes" id="UP000217935">
    <property type="component" value="Chromosome"/>
</dbReference>
<reference evidence="6 7" key="1">
    <citation type="submission" date="2017-06" db="EMBL/GenBank/DDBJ databases">
        <title>Celeribacter sp. TSPH2 complete genome sequence.</title>
        <authorList>
            <person name="Woo J.-H."/>
            <person name="Kim H.-S."/>
        </authorList>
    </citation>
    <scope>NUCLEOTIDE SEQUENCE [LARGE SCALE GENOMIC DNA]</scope>
    <source>
        <strain evidence="6 7">TSPH2</strain>
    </source>
</reference>
<organism evidence="6 7">
    <name type="scientific">Celeribacter ethanolicus</name>
    <dbReference type="NCBI Taxonomy" id="1758178"/>
    <lineage>
        <taxon>Bacteria</taxon>
        <taxon>Pseudomonadati</taxon>
        <taxon>Pseudomonadota</taxon>
        <taxon>Alphaproteobacteria</taxon>
        <taxon>Rhodobacterales</taxon>
        <taxon>Roseobacteraceae</taxon>
        <taxon>Celeribacter</taxon>
    </lineage>
</organism>
<dbReference type="RefSeq" id="WP_096806484.1">
    <property type="nucleotide sequence ID" value="NZ_CP022196.1"/>
</dbReference>
<dbReference type="SUPFAM" id="SSF53041">
    <property type="entry name" value="Resolvase-like"/>
    <property type="match status" value="1"/>
</dbReference>
<dbReference type="KEGG" id="ceh:CEW89_15385"/>
<dbReference type="InterPro" id="IPR006118">
    <property type="entry name" value="Recombinase_CS"/>
</dbReference>
<dbReference type="GO" id="GO:0015074">
    <property type="term" value="P:DNA integration"/>
    <property type="evidence" value="ECO:0007669"/>
    <property type="project" value="UniProtKB-KW"/>
</dbReference>